<comment type="caution">
    <text evidence="1">The sequence shown here is derived from an EMBL/GenBank/DDBJ whole genome shotgun (WGS) entry which is preliminary data.</text>
</comment>
<evidence type="ECO:0000313" key="2">
    <source>
        <dbReference type="Proteomes" id="UP000324222"/>
    </source>
</evidence>
<organism evidence="1 2">
    <name type="scientific">Portunus trituberculatus</name>
    <name type="common">Swimming crab</name>
    <name type="synonym">Neptunus trituberculatus</name>
    <dbReference type="NCBI Taxonomy" id="210409"/>
    <lineage>
        <taxon>Eukaryota</taxon>
        <taxon>Metazoa</taxon>
        <taxon>Ecdysozoa</taxon>
        <taxon>Arthropoda</taxon>
        <taxon>Crustacea</taxon>
        <taxon>Multicrustacea</taxon>
        <taxon>Malacostraca</taxon>
        <taxon>Eumalacostraca</taxon>
        <taxon>Eucarida</taxon>
        <taxon>Decapoda</taxon>
        <taxon>Pleocyemata</taxon>
        <taxon>Brachyura</taxon>
        <taxon>Eubrachyura</taxon>
        <taxon>Portunoidea</taxon>
        <taxon>Portunidae</taxon>
        <taxon>Portuninae</taxon>
        <taxon>Portunus</taxon>
    </lineage>
</organism>
<dbReference type="AlphaFoldDB" id="A0A5B7E0V9"/>
<name>A0A5B7E0V9_PORTR</name>
<proteinExistence type="predicted"/>
<dbReference type="EMBL" id="VSRR010001763">
    <property type="protein sequence ID" value="MPC27530.1"/>
    <property type="molecule type" value="Genomic_DNA"/>
</dbReference>
<keyword evidence="2" id="KW-1185">Reference proteome</keyword>
<gene>
    <name evidence="1" type="ORF">E2C01_020702</name>
</gene>
<dbReference type="Proteomes" id="UP000324222">
    <property type="component" value="Unassembled WGS sequence"/>
</dbReference>
<reference evidence="1 2" key="1">
    <citation type="submission" date="2019-05" db="EMBL/GenBank/DDBJ databases">
        <title>Another draft genome of Portunus trituberculatus and its Hox gene families provides insights of decapod evolution.</title>
        <authorList>
            <person name="Jeong J.-H."/>
            <person name="Song I."/>
            <person name="Kim S."/>
            <person name="Choi T."/>
            <person name="Kim D."/>
            <person name="Ryu S."/>
            <person name="Kim W."/>
        </authorList>
    </citation>
    <scope>NUCLEOTIDE SEQUENCE [LARGE SCALE GENOMIC DNA]</scope>
    <source>
        <tissue evidence="1">Muscle</tissue>
    </source>
</reference>
<accession>A0A5B7E0V9</accession>
<evidence type="ECO:0000313" key="1">
    <source>
        <dbReference type="EMBL" id="MPC27530.1"/>
    </source>
</evidence>
<protein>
    <submittedName>
        <fullName evidence="1">Uncharacterized protein</fullName>
    </submittedName>
</protein>
<sequence>MNEDEKKKKKTGEEQLERRGVTGCGWWSAVIGGRTLKAGGSAGLPWLRERWPSRRDKDAVAVVTEAALGLERTATGLLGWLGETAKTLGDWERGGKDGR</sequence>